<dbReference type="Proteomes" id="UP000739538">
    <property type="component" value="Unassembled WGS sequence"/>
</dbReference>
<gene>
    <name evidence="4" type="ORF">KDA27_22015</name>
</gene>
<dbReference type="AlphaFoldDB" id="A0A956NK09"/>
<dbReference type="Pfam" id="PF13860">
    <property type="entry name" value="FlgD_ig"/>
    <property type="match status" value="1"/>
</dbReference>
<dbReference type="InterPro" id="IPR023214">
    <property type="entry name" value="HAD_sf"/>
</dbReference>
<proteinExistence type="predicted"/>
<name>A0A956NK09_UNCEI</name>
<evidence type="ECO:0000313" key="4">
    <source>
        <dbReference type="EMBL" id="MCA9758489.1"/>
    </source>
</evidence>
<feature type="chain" id="PRO_5037743744" evidence="2">
    <location>
        <begin position="32"/>
        <end position="311"/>
    </location>
</feature>
<comment type="caution">
    <text evidence="4">The sequence shown here is derived from an EMBL/GenBank/DDBJ whole genome shotgun (WGS) entry which is preliminary data.</text>
</comment>
<dbReference type="Pfam" id="PF00702">
    <property type="entry name" value="Hydrolase"/>
    <property type="match status" value="1"/>
</dbReference>
<dbReference type="EMBL" id="JAGQHS010000178">
    <property type="protein sequence ID" value="MCA9758489.1"/>
    <property type="molecule type" value="Genomic_DNA"/>
</dbReference>
<reference evidence="4" key="1">
    <citation type="submission" date="2020-04" db="EMBL/GenBank/DDBJ databases">
        <authorList>
            <person name="Zhang T."/>
        </authorList>
    </citation>
    <scope>NUCLEOTIDE SEQUENCE</scope>
    <source>
        <strain evidence="4">HKST-UBA02</strain>
    </source>
</reference>
<dbReference type="Gene3D" id="2.60.40.4070">
    <property type="match status" value="1"/>
</dbReference>
<reference evidence="4" key="2">
    <citation type="journal article" date="2021" name="Microbiome">
        <title>Successional dynamics and alternative stable states in a saline activated sludge microbial community over 9 years.</title>
        <authorList>
            <person name="Wang Y."/>
            <person name="Ye J."/>
            <person name="Ju F."/>
            <person name="Liu L."/>
            <person name="Boyd J.A."/>
            <person name="Deng Y."/>
            <person name="Parks D.H."/>
            <person name="Jiang X."/>
            <person name="Yin X."/>
            <person name="Woodcroft B.J."/>
            <person name="Tyson G.W."/>
            <person name="Hugenholtz P."/>
            <person name="Polz M.F."/>
            <person name="Zhang T."/>
        </authorList>
    </citation>
    <scope>NUCLEOTIDE SEQUENCE</scope>
    <source>
        <strain evidence="4">HKST-UBA02</strain>
    </source>
</reference>
<dbReference type="InterPro" id="IPR025965">
    <property type="entry name" value="FlgD/Vpr_Ig-like"/>
</dbReference>
<dbReference type="Gene3D" id="3.40.50.1000">
    <property type="entry name" value="HAD superfamily/HAD-like"/>
    <property type="match status" value="1"/>
</dbReference>
<accession>A0A956NK09</accession>
<evidence type="ECO:0000256" key="1">
    <source>
        <dbReference type="SAM" id="MobiDB-lite"/>
    </source>
</evidence>
<evidence type="ECO:0000259" key="3">
    <source>
        <dbReference type="Pfam" id="PF13860"/>
    </source>
</evidence>
<dbReference type="NCBIfam" id="TIGR04183">
    <property type="entry name" value="Por_Secre_tail"/>
    <property type="match status" value="1"/>
</dbReference>
<evidence type="ECO:0000256" key="2">
    <source>
        <dbReference type="SAM" id="SignalP"/>
    </source>
</evidence>
<keyword evidence="2" id="KW-0732">Signal</keyword>
<feature type="domain" description="FlgD/Vpr Ig-like" evidence="3">
    <location>
        <begin position="237"/>
        <end position="298"/>
    </location>
</feature>
<protein>
    <submittedName>
        <fullName evidence="4">T9SS type A sorting domain-containing protein</fullName>
    </submittedName>
</protein>
<organism evidence="4 5">
    <name type="scientific">Eiseniibacteriota bacterium</name>
    <dbReference type="NCBI Taxonomy" id="2212470"/>
    <lineage>
        <taxon>Bacteria</taxon>
        <taxon>Candidatus Eiseniibacteriota</taxon>
    </lineage>
</organism>
<dbReference type="SUPFAM" id="SSF56784">
    <property type="entry name" value="HAD-like"/>
    <property type="match status" value="1"/>
</dbReference>
<feature type="signal peptide" evidence="2">
    <location>
        <begin position="1"/>
        <end position="31"/>
    </location>
</feature>
<evidence type="ECO:0000313" key="5">
    <source>
        <dbReference type="Proteomes" id="UP000739538"/>
    </source>
</evidence>
<sequence>MLRSSSLSLPSSVRSALLLALLLCTPLSVRAGVPCVEAVFFDLGDTLVENDGTGTFVLRSGAVSTVQDLQARGVRLGIITNVPATWDIDDLRALLAEPEFLDEFEVVILSSEAPASKPDPAIYLFAHEALVEPRPPITSAAFVGETLVEIGNHETDPTLGARSVGMVGIHLSDGAPSPFADYTIPTDALGDVVTIVDETCASASVDEDLSDGASGPENGLRSGSAYASPNPSTDATRVTFRLVTEEQVHASVFDAEGRRLASLFDGRLGSGVHTLAWNGRADDGSVVASGVYFARVETPTTAYQIRLVRSR</sequence>
<dbReference type="InterPro" id="IPR026444">
    <property type="entry name" value="Secre_tail"/>
</dbReference>
<feature type="region of interest" description="Disordered" evidence="1">
    <location>
        <begin position="205"/>
        <end position="233"/>
    </location>
</feature>
<dbReference type="InterPro" id="IPR036412">
    <property type="entry name" value="HAD-like_sf"/>
</dbReference>